<feature type="region of interest" description="Disordered" evidence="1">
    <location>
        <begin position="36"/>
        <end position="66"/>
    </location>
</feature>
<keyword evidence="2" id="KW-0472">Membrane</keyword>
<evidence type="ECO:0000256" key="1">
    <source>
        <dbReference type="SAM" id="MobiDB-lite"/>
    </source>
</evidence>
<evidence type="ECO:0000256" key="2">
    <source>
        <dbReference type="SAM" id="Phobius"/>
    </source>
</evidence>
<dbReference type="EMBL" id="BAAALG010000002">
    <property type="protein sequence ID" value="GAA1094476.1"/>
    <property type="molecule type" value="Genomic_DNA"/>
</dbReference>
<evidence type="ECO:0000313" key="4">
    <source>
        <dbReference type="Proteomes" id="UP001501581"/>
    </source>
</evidence>
<proteinExistence type="predicted"/>
<name>A0ABP4EA04_9ACTN</name>
<protein>
    <submittedName>
        <fullName evidence="3">Uncharacterized protein</fullName>
    </submittedName>
</protein>
<gene>
    <name evidence="3" type="ORF">GCM10009668_07820</name>
</gene>
<comment type="caution">
    <text evidence="3">The sequence shown here is derived from an EMBL/GenBank/DDBJ whole genome shotgun (WGS) entry which is preliminary data.</text>
</comment>
<evidence type="ECO:0000313" key="3">
    <source>
        <dbReference type="EMBL" id="GAA1094476.1"/>
    </source>
</evidence>
<sequence length="66" mass="6955">MIEVVIFLSVSLSVAVIGSIVIWGMDALRAEEIESHPATGTGPRHAALAGSTPRVALPRSGRPRHL</sequence>
<keyword evidence="4" id="KW-1185">Reference proteome</keyword>
<keyword evidence="2" id="KW-1133">Transmembrane helix</keyword>
<keyword evidence="2" id="KW-0812">Transmembrane</keyword>
<dbReference type="Proteomes" id="UP001501581">
    <property type="component" value="Unassembled WGS sequence"/>
</dbReference>
<reference evidence="4" key="1">
    <citation type="journal article" date="2019" name="Int. J. Syst. Evol. Microbiol.">
        <title>The Global Catalogue of Microorganisms (GCM) 10K type strain sequencing project: providing services to taxonomists for standard genome sequencing and annotation.</title>
        <authorList>
            <consortium name="The Broad Institute Genomics Platform"/>
            <consortium name="The Broad Institute Genome Sequencing Center for Infectious Disease"/>
            <person name="Wu L."/>
            <person name="Ma J."/>
        </authorList>
    </citation>
    <scope>NUCLEOTIDE SEQUENCE [LARGE SCALE GENOMIC DNA]</scope>
    <source>
        <strain evidence="4">JCM 13008</strain>
    </source>
</reference>
<feature type="transmembrane region" description="Helical" evidence="2">
    <location>
        <begin position="6"/>
        <end position="25"/>
    </location>
</feature>
<organism evidence="3 4">
    <name type="scientific">Nocardioides dubius</name>
    <dbReference type="NCBI Taxonomy" id="317019"/>
    <lineage>
        <taxon>Bacteria</taxon>
        <taxon>Bacillati</taxon>
        <taxon>Actinomycetota</taxon>
        <taxon>Actinomycetes</taxon>
        <taxon>Propionibacteriales</taxon>
        <taxon>Nocardioidaceae</taxon>
        <taxon>Nocardioides</taxon>
    </lineage>
</organism>
<dbReference type="RefSeq" id="WP_343991569.1">
    <property type="nucleotide sequence ID" value="NZ_BAAALG010000002.1"/>
</dbReference>
<accession>A0ABP4EA04</accession>